<dbReference type="Proteomes" id="UP000187891">
    <property type="component" value="Unassembled WGS sequence"/>
</dbReference>
<dbReference type="AlphaFoldDB" id="A0A1R3UA51"/>
<dbReference type="EMBL" id="FMUE01000026">
    <property type="protein sequence ID" value="SCX36026.1"/>
    <property type="molecule type" value="Genomic_DNA"/>
</dbReference>
<dbReference type="RefSeq" id="WP_077123152.1">
    <property type="nucleotide sequence ID" value="NZ_FMUE01000026.1"/>
</dbReference>
<protein>
    <submittedName>
        <fullName evidence="1">Terminase-like family protein</fullName>
    </submittedName>
</protein>
<reference evidence="2" key="1">
    <citation type="submission" date="2016-10" db="EMBL/GenBank/DDBJ databases">
        <authorList>
            <person name="Wibberg D."/>
        </authorList>
    </citation>
    <scope>NUCLEOTIDE SEQUENCE [LARGE SCALE GENOMIC DNA]</scope>
</reference>
<organism evidence="1 2">
    <name type="scientific">Agrobacterium rosae</name>
    <dbReference type="NCBI Taxonomy" id="1972867"/>
    <lineage>
        <taxon>Bacteria</taxon>
        <taxon>Pseudomonadati</taxon>
        <taxon>Pseudomonadota</taxon>
        <taxon>Alphaproteobacteria</taxon>
        <taxon>Hyphomicrobiales</taxon>
        <taxon>Rhizobiaceae</taxon>
        <taxon>Rhizobium/Agrobacterium group</taxon>
        <taxon>Agrobacterium</taxon>
    </lineage>
</organism>
<dbReference type="Gene3D" id="3.40.50.300">
    <property type="entry name" value="P-loop containing nucleotide triphosphate hydrolases"/>
    <property type="match status" value="1"/>
</dbReference>
<sequence>MELTQEQQEQFDFLLGVWRENIAGFALDVFQSELRPKQIEFCHAFQANKRITFKGGVGFGKTHVMAIIVWWSLFTHDRLKVTIFGPTESQLKSGIWNELQSLYGRMPEELRTGWDVTATRISRIENAADCFAEWRTANKDNVASARGIHADNNFILVDEATGVDEVIFVEALQNHLTTDLNPKLCLVSNPKATSGFFYRTWKDDNISDMWTKVHGKMSDNPFVTPEELENATKQYGGVTSNEYRILVEGEFPLQDEDGLISRHLVEMATNNPFAIPSETRMINWGVDPAGPGKDRTVILKRHDNKIIEAPIERRGLTITQLSYLIRDMFQALPQKERDRTQIIVDANGLGRGLADNLKDFGLPVKGIVTQSSPTRKQDFYSRLRDQLWWETKEWFETENVSIPNHAGLIEELCCPTYKYETNGRIKVEGKSDMKKRLRVSPDFADALCLTFAANDSRGNGKYSWSKPIQYLDIRSFE</sequence>
<gene>
    <name evidence="1" type="ORF">DSM25559_5286</name>
</gene>
<evidence type="ECO:0000313" key="2">
    <source>
        <dbReference type="Proteomes" id="UP000187891"/>
    </source>
</evidence>
<proteinExistence type="predicted"/>
<dbReference type="InterPro" id="IPR027417">
    <property type="entry name" value="P-loop_NTPase"/>
</dbReference>
<dbReference type="STRING" id="1907666.DSM25559_5286"/>
<dbReference type="SUPFAM" id="SSF52540">
    <property type="entry name" value="P-loop containing nucleoside triphosphate hydrolases"/>
    <property type="match status" value="1"/>
</dbReference>
<accession>A0A1R3UA51</accession>
<evidence type="ECO:0000313" key="1">
    <source>
        <dbReference type="EMBL" id="SCX36026.1"/>
    </source>
</evidence>
<name>A0A1R3UA51_9HYPH</name>
<dbReference type="Pfam" id="PF03237">
    <property type="entry name" value="Terminase_6N"/>
    <property type="match status" value="1"/>
</dbReference>
<dbReference type="Gene3D" id="3.30.420.240">
    <property type="match status" value="1"/>
</dbReference>